<keyword evidence="1" id="KW-0812">Transmembrane</keyword>
<proteinExistence type="predicted"/>
<dbReference type="AlphaFoldDB" id="A0A9N9JIZ0"/>
<dbReference type="EMBL" id="CAJVPY010022910">
    <property type="protein sequence ID" value="CAG8783973.1"/>
    <property type="molecule type" value="Genomic_DNA"/>
</dbReference>
<keyword evidence="4" id="KW-1185">Reference proteome</keyword>
<evidence type="ECO:0000259" key="2">
    <source>
        <dbReference type="Pfam" id="PF08407"/>
    </source>
</evidence>
<gene>
    <name evidence="3" type="ORF">DERYTH_LOCUS20018</name>
</gene>
<sequence length="53" mass="6233">PVKLTNGNLVFEYPVPKSLFTKVKYTKSEKFTDIRYTAITCDPDEFEIKKYLI</sequence>
<dbReference type="Proteomes" id="UP000789405">
    <property type="component" value="Unassembled WGS sequence"/>
</dbReference>
<evidence type="ECO:0000313" key="3">
    <source>
        <dbReference type="EMBL" id="CAG8783973.1"/>
    </source>
</evidence>
<dbReference type="InterPro" id="IPR013616">
    <property type="entry name" value="Chitin_synth_N"/>
</dbReference>
<feature type="domain" description="Chitin synthase N-terminal" evidence="2">
    <location>
        <begin position="2"/>
        <end position="51"/>
    </location>
</feature>
<reference evidence="3" key="1">
    <citation type="submission" date="2021-06" db="EMBL/GenBank/DDBJ databases">
        <authorList>
            <person name="Kallberg Y."/>
            <person name="Tangrot J."/>
            <person name="Rosling A."/>
        </authorList>
    </citation>
    <scope>NUCLEOTIDE SEQUENCE</scope>
    <source>
        <strain evidence="3">MA453B</strain>
    </source>
</reference>
<dbReference type="OrthoDB" id="26569at2759"/>
<dbReference type="GO" id="GO:0004100">
    <property type="term" value="F:chitin synthase activity"/>
    <property type="evidence" value="ECO:0007669"/>
    <property type="project" value="InterPro"/>
</dbReference>
<keyword evidence="1" id="KW-1133">Transmembrane helix</keyword>
<comment type="caution">
    <text evidence="3">The sequence shown here is derived from an EMBL/GenBank/DDBJ whole genome shotgun (WGS) entry which is preliminary data.</text>
</comment>
<name>A0A9N9JIZ0_9GLOM</name>
<evidence type="ECO:0000313" key="4">
    <source>
        <dbReference type="Proteomes" id="UP000789405"/>
    </source>
</evidence>
<protein>
    <submittedName>
        <fullName evidence="3">28284_t:CDS:1</fullName>
    </submittedName>
</protein>
<feature type="non-terminal residue" evidence="3">
    <location>
        <position position="1"/>
    </location>
</feature>
<dbReference type="Pfam" id="PF08407">
    <property type="entry name" value="Chitin_synth_1N"/>
    <property type="match status" value="1"/>
</dbReference>
<accession>A0A9N9JIZ0</accession>
<evidence type="ECO:0000256" key="1">
    <source>
        <dbReference type="ARBA" id="ARBA00022989"/>
    </source>
</evidence>
<keyword evidence="1" id="KW-0472">Membrane</keyword>
<organism evidence="3 4">
    <name type="scientific">Dentiscutata erythropus</name>
    <dbReference type="NCBI Taxonomy" id="1348616"/>
    <lineage>
        <taxon>Eukaryota</taxon>
        <taxon>Fungi</taxon>
        <taxon>Fungi incertae sedis</taxon>
        <taxon>Mucoromycota</taxon>
        <taxon>Glomeromycotina</taxon>
        <taxon>Glomeromycetes</taxon>
        <taxon>Diversisporales</taxon>
        <taxon>Gigasporaceae</taxon>
        <taxon>Dentiscutata</taxon>
    </lineage>
</organism>